<feature type="region of interest" description="Disordered" evidence="1">
    <location>
        <begin position="247"/>
        <end position="271"/>
    </location>
</feature>
<proteinExistence type="predicted"/>
<evidence type="ECO:0000313" key="3">
    <source>
        <dbReference type="Proteomes" id="UP000693981"/>
    </source>
</evidence>
<reference evidence="2" key="1">
    <citation type="submission" date="2021-02" db="EMBL/GenBank/DDBJ databases">
        <authorList>
            <person name="Palmer J.M."/>
        </authorList>
    </citation>
    <scope>NUCLEOTIDE SEQUENCE</scope>
    <source>
        <strain evidence="2">SCRP23</strain>
    </source>
</reference>
<organism evidence="2 3">
    <name type="scientific">Phytophthora boehmeriae</name>
    <dbReference type="NCBI Taxonomy" id="109152"/>
    <lineage>
        <taxon>Eukaryota</taxon>
        <taxon>Sar</taxon>
        <taxon>Stramenopiles</taxon>
        <taxon>Oomycota</taxon>
        <taxon>Peronosporomycetes</taxon>
        <taxon>Peronosporales</taxon>
        <taxon>Peronosporaceae</taxon>
        <taxon>Phytophthora</taxon>
    </lineage>
</organism>
<name>A0A8T1WYH5_9STRA</name>
<dbReference type="EMBL" id="JAGDFL010000096">
    <property type="protein sequence ID" value="KAG7397924.1"/>
    <property type="molecule type" value="Genomic_DNA"/>
</dbReference>
<gene>
    <name evidence="2" type="ORF">PHYBOEH_011991</name>
</gene>
<evidence type="ECO:0000313" key="2">
    <source>
        <dbReference type="EMBL" id="KAG7397924.1"/>
    </source>
</evidence>
<sequence length="349" mass="39206">MSARTGVTLELLERLSDEGKTAELQQAIKWCPSKLIRSFFRDLGVRVRSKEYAAYHTKASYSELLTQLLAVKTASKGLVTAPPIATTRIPRTRKTKNCNLRLVNVMFSDSMAPFIASMNARPTREERNAGAVGGNNPFWTKLQTEFVSKQAEYAKVLVDDDCFKAFELGNSVPHSSKKLREMWGELCAAFSGATARFESLVNENEGFLECCLNRPDVYYLHCRLRAKPELQWATTGGKLPPSIQLRTVESHQDSSNSEDSDDDRPGRRSSSETRKLLNAFQSAAGGSLPSKDEERVQLLVSIKQSCQTLAQIRSLDPGSELEQTIRFELERYKARLKTIQDEDKRAMLL</sequence>
<protein>
    <submittedName>
        <fullName evidence="2">Uncharacterized protein</fullName>
    </submittedName>
</protein>
<keyword evidence="3" id="KW-1185">Reference proteome</keyword>
<dbReference type="AlphaFoldDB" id="A0A8T1WYH5"/>
<comment type="caution">
    <text evidence="2">The sequence shown here is derived from an EMBL/GenBank/DDBJ whole genome shotgun (WGS) entry which is preliminary data.</text>
</comment>
<evidence type="ECO:0000256" key="1">
    <source>
        <dbReference type="SAM" id="MobiDB-lite"/>
    </source>
</evidence>
<dbReference type="OrthoDB" id="111678at2759"/>
<accession>A0A8T1WYH5</accession>
<dbReference type="Proteomes" id="UP000693981">
    <property type="component" value="Unassembled WGS sequence"/>
</dbReference>